<dbReference type="GO" id="GO:0000155">
    <property type="term" value="F:phosphorelay sensor kinase activity"/>
    <property type="evidence" value="ECO:0007669"/>
    <property type="project" value="InterPro"/>
</dbReference>
<dbReference type="InterPro" id="IPR004358">
    <property type="entry name" value="Sig_transdc_His_kin-like_C"/>
</dbReference>
<dbReference type="InterPro" id="IPR036890">
    <property type="entry name" value="HATPase_C_sf"/>
</dbReference>
<organism evidence="14 15">
    <name type="scientific">Tessaracoccus bendigoensis DSM 12906</name>
    <dbReference type="NCBI Taxonomy" id="1123357"/>
    <lineage>
        <taxon>Bacteria</taxon>
        <taxon>Bacillati</taxon>
        <taxon>Actinomycetota</taxon>
        <taxon>Actinomycetes</taxon>
        <taxon>Propionibacteriales</taxon>
        <taxon>Propionibacteriaceae</taxon>
        <taxon>Tessaracoccus</taxon>
    </lineage>
</organism>
<name>A0A1M6LYL9_9ACTN</name>
<dbReference type="Pfam" id="PF00672">
    <property type="entry name" value="HAMP"/>
    <property type="match status" value="1"/>
</dbReference>
<dbReference type="PANTHER" id="PTHR45436:SF5">
    <property type="entry name" value="SENSOR HISTIDINE KINASE TRCS"/>
    <property type="match status" value="1"/>
</dbReference>
<evidence type="ECO:0000256" key="9">
    <source>
        <dbReference type="ARBA" id="ARBA00023012"/>
    </source>
</evidence>
<evidence type="ECO:0000313" key="15">
    <source>
        <dbReference type="Proteomes" id="UP000184512"/>
    </source>
</evidence>
<dbReference type="EMBL" id="FQZG01000077">
    <property type="protein sequence ID" value="SHJ76153.1"/>
    <property type="molecule type" value="Genomic_DNA"/>
</dbReference>
<keyword evidence="7 14" id="KW-0418">Kinase</keyword>
<dbReference type="PRINTS" id="PR00344">
    <property type="entry name" value="BCTRLSENSOR"/>
</dbReference>
<dbReference type="SUPFAM" id="SSF158472">
    <property type="entry name" value="HAMP domain-like"/>
    <property type="match status" value="1"/>
</dbReference>
<dbReference type="InterPro" id="IPR036097">
    <property type="entry name" value="HisK_dim/P_sf"/>
</dbReference>
<dbReference type="InterPro" id="IPR005467">
    <property type="entry name" value="His_kinase_dom"/>
</dbReference>
<dbReference type="CDD" id="cd00082">
    <property type="entry name" value="HisKA"/>
    <property type="match status" value="1"/>
</dbReference>
<keyword evidence="4" id="KW-0597">Phosphoprotein</keyword>
<comment type="subcellular location">
    <subcellularLocation>
        <location evidence="2">Cell membrane</location>
    </subcellularLocation>
</comment>
<dbReference type="SUPFAM" id="SSF47384">
    <property type="entry name" value="Homodimeric domain of signal transducing histidine kinase"/>
    <property type="match status" value="1"/>
</dbReference>
<keyword evidence="8 11" id="KW-1133">Transmembrane helix</keyword>
<dbReference type="EC" id="2.7.13.3" evidence="3"/>
<keyword evidence="5" id="KW-0808">Transferase</keyword>
<dbReference type="InterPro" id="IPR003661">
    <property type="entry name" value="HisK_dim/P_dom"/>
</dbReference>
<dbReference type="Gene3D" id="6.10.340.10">
    <property type="match status" value="1"/>
</dbReference>
<feature type="domain" description="HAMP" evidence="13">
    <location>
        <begin position="204"/>
        <end position="256"/>
    </location>
</feature>
<evidence type="ECO:0000256" key="8">
    <source>
        <dbReference type="ARBA" id="ARBA00022989"/>
    </source>
</evidence>
<dbReference type="PANTHER" id="PTHR45436">
    <property type="entry name" value="SENSOR HISTIDINE KINASE YKOH"/>
    <property type="match status" value="1"/>
</dbReference>
<dbReference type="CDD" id="cd06225">
    <property type="entry name" value="HAMP"/>
    <property type="match status" value="1"/>
</dbReference>
<dbReference type="SMART" id="SM00387">
    <property type="entry name" value="HATPase_c"/>
    <property type="match status" value="1"/>
</dbReference>
<comment type="catalytic activity">
    <reaction evidence="1">
        <text>ATP + protein L-histidine = ADP + protein N-phospho-L-histidine.</text>
        <dbReference type="EC" id="2.7.13.3"/>
    </reaction>
</comment>
<protein>
    <recommendedName>
        <fullName evidence="3">histidine kinase</fullName>
        <ecNumber evidence="3">2.7.13.3</ecNumber>
    </recommendedName>
</protein>
<evidence type="ECO:0000313" key="14">
    <source>
        <dbReference type="EMBL" id="SHJ76153.1"/>
    </source>
</evidence>
<feature type="transmembrane region" description="Helical" evidence="11">
    <location>
        <begin position="182"/>
        <end position="203"/>
    </location>
</feature>
<dbReference type="Proteomes" id="UP000184512">
    <property type="component" value="Unassembled WGS sequence"/>
</dbReference>
<evidence type="ECO:0000256" key="7">
    <source>
        <dbReference type="ARBA" id="ARBA00022777"/>
    </source>
</evidence>
<dbReference type="PROSITE" id="PS50109">
    <property type="entry name" value="HIS_KIN"/>
    <property type="match status" value="1"/>
</dbReference>
<dbReference type="Gene3D" id="3.30.565.10">
    <property type="entry name" value="Histidine kinase-like ATPase, C-terminal domain"/>
    <property type="match status" value="1"/>
</dbReference>
<keyword evidence="10 11" id="KW-0472">Membrane</keyword>
<dbReference type="Gene3D" id="1.10.287.130">
    <property type="match status" value="1"/>
</dbReference>
<reference evidence="14 15" key="1">
    <citation type="submission" date="2016-11" db="EMBL/GenBank/DDBJ databases">
        <authorList>
            <person name="Jaros S."/>
            <person name="Januszkiewicz K."/>
            <person name="Wedrychowicz H."/>
        </authorList>
    </citation>
    <scope>NUCLEOTIDE SEQUENCE [LARGE SCALE GENOMIC DNA]</scope>
    <source>
        <strain evidence="14 15">DSM 12906</strain>
    </source>
</reference>
<dbReference type="SMART" id="SM00388">
    <property type="entry name" value="HisKA"/>
    <property type="match status" value="1"/>
</dbReference>
<sequence length="482" mass="52374">MTVQHGDGARTSLRTRIVLPMILMAALTLAASGAIVAAIQYREIHSTMDQHLTRTRDELRLLADEGVDPGTGQPFAGPSELLRTYLMRTVVGEAEGEVAFVGGDVKWVASSDVTLRLEGDPQLVDAVRTLALGDEIVIRSLQTDQRDYRVLVAPVVFPTGQGALVHVFDVDLTFQQLRNTMLVYATVAVAMLAVASLIAWPLVGRLLRPIDELRVAADSIDEGDLTTRVPVTGRHELAALSATINRMLDRVQRSVEAQRRLLDDVGHELRTPITVVRGHLELVDVADPDDVVQTRELAIDELDRMGALVGDLLVLAKAGQADFVVPRWSDLAALTDRNFEKARTLGERNWRLEEVADVEAWVDPTRITQAWLQLAANAVKYSETGSVIALGSRLHRGVARLWVRDSGIGIAADQLARVRERFARAPEASTHAQGAGLGLSIVESILAAHHGRLEIESTPGAGSTFTMILPLAPVDDATEETA</sequence>
<evidence type="ECO:0000256" key="3">
    <source>
        <dbReference type="ARBA" id="ARBA00012438"/>
    </source>
</evidence>
<dbReference type="STRING" id="1123357.SAMN02745244_03198"/>
<dbReference type="GO" id="GO:0005886">
    <property type="term" value="C:plasma membrane"/>
    <property type="evidence" value="ECO:0007669"/>
    <property type="project" value="UniProtKB-SubCell"/>
</dbReference>
<dbReference type="AlphaFoldDB" id="A0A1M6LYL9"/>
<evidence type="ECO:0000256" key="1">
    <source>
        <dbReference type="ARBA" id="ARBA00000085"/>
    </source>
</evidence>
<dbReference type="InterPro" id="IPR003660">
    <property type="entry name" value="HAMP_dom"/>
</dbReference>
<proteinExistence type="predicted"/>
<evidence type="ECO:0000259" key="13">
    <source>
        <dbReference type="PROSITE" id="PS50885"/>
    </source>
</evidence>
<dbReference type="SUPFAM" id="SSF55874">
    <property type="entry name" value="ATPase domain of HSP90 chaperone/DNA topoisomerase II/histidine kinase"/>
    <property type="match status" value="1"/>
</dbReference>
<feature type="domain" description="Histidine kinase" evidence="12">
    <location>
        <begin position="264"/>
        <end position="473"/>
    </location>
</feature>
<evidence type="ECO:0000256" key="6">
    <source>
        <dbReference type="ARBA" id="ARBA00022692"/>
    </source>
</evidence>
<keyword evidence="15" id="KW-1185">Reference proteome</keyword>
<gene>
    <name evidence="14" type="ORF">SAMN02745244_03198</name>
</gene>
<keyword evidence="6 11" id="KW-0812">Transmembrane</keyword>
<feature type="transmembrane region" description="Helical" evidence="11">
    <location>
        <begin position="17"/>
        <end position="39"/>
    </location>
</feature>
<evidence type="ECO:0000256" key="11">
    <source>
        <dbReference type="SAM" id="Phobius"/>
    </source>
</evidence>
<dbReference type="OrthoDB" id="9786919at2"/>
<dbReference type="SMART" id="SM00304">
    <property type="entry name" value="HAMP"/>
    <property type="match status" value="1"/>
</dbReference>
<dbReference type="RefSeq" id="WP_073190185.1">
    <property type="nucleotide sequence ID" value="NZ_FQZG01000077.1"/>
</dbReference>
<keyword evidence="9" id="KW-0902">Two-component regulatory system</keyword>
<evidence type="ECO:0000259" key="12">
    <source>
        <dbReference type="PROSITE" id="PS50109"/>
    </source>
</evidence>
<dbReference type="PROSITE" id="PS50885">
    <property type="entry name" value="HAMP"/>
    <property type="match status" value="1"/>
</dbReference>
<dbReference type="InterPro" id="IPR003594">
    <property type="entry name" value="HATPase_dom"/>
</dbReference>
<evidence type="ECO:0000256" key="5">
    <source>
        <dbReference type="ARBA" id="ARBA00022679"/>
    </source>
</evidence>
<evidence type="ECO:0000256" key="2">
    <source>
        <dbReference type="ARBA" id="ARBA00004236"/>
    </source>
</evidence>
<dbReference type="Pfam" id="PF02518">
    <property type="entry name" value="HATPase_c"/>
    <property type="match status" value="1"/>
</dbReference>
<evidence type="ECO:0000256" key="10">
    <source>
        <dbReference type="ARBA" id="ARBA00023136"/>
    </source>
</evidence>
<evidence type="ECO:0000256" key="4">
    <source>
        <dbReference type="ARBA" id="ARBA00022553"/>
    </source>
</evidence>
<accession>A0A1M6LYL9</accession>
<dbReference type="Pfam" id="PF00512">
    <property type="entry name" value="HisKA"/>
    <property type="match status" value="1"/>
</dbReference>
<dbReference type="InterPro" id="IPR050428">
    <property type="entry name" value="TCS_sensor_his_kinase"/>
</dbReference>